<dbReference type="EMBL" id="JABWGV010000001">
    <property type="protein sequence ID" value="NVD44367.1"/>
    <property type="molecule type" value="Genomic_DNA"/>
</dbReference>
<sequence>MIAPTPAQQRLLTFITDYIAEKGTAPTVREMKEGIGSKSLGSVHQMLCGLEHRGHIRRLPRTDRAIEIVGRASHLSDTELLDEVAKRGLRMAA</sequence>
<dbReference type="InterPro" id="IPR006199">
    <property type="entry name" value="LexA_DNA-bd_dom"/>
</dbReference>
<reference evidence="2 3" key="1">
    <citation type="submission" date="2020-06" db="EMBL/GenBank/DDBJ databases">
        <title>Altererythrobacter sp. HHU K3-1.</title>
        <authorList>
            <person name="Zhang D."/>
            <person name="Xue H."/>
        </authorList>
    </citation>
    <scope>NUCLEOTIDE SEQUENCE [LARGE SCALE GENOMIC DNA]</scope>
    <source>
        <strain evidence="2 3">HHU K3-1</strain>
    </source>
</reference>
<proteinExistence type="predicted"/>
<dbReference type="GO" id="GO:0006508">
    <property type="term" value="P:proteolysis"/>
    <property type="evidence" value="ECO:0007669"/>
    <property type="project" value="InterPro"/>
</dbReference>
<accession>A0A850H174</accession>
<dbReference type="RefSeq" id="WP_176266609.1">
    <property type="nucleotide sequence ID" value="NZ_JABWGV010000001.1"/>
</dbReference>
<evidence type="ECO:0000313" key="2">
    <source>
        <dbReference type="EMBL" id="NVD44367.1"/>
    </source>
</evidence>
<evidence type="ECO:0000313" key="3">
    <source>
        <dbReference type="Proteomes" id="UP000561438"/>
    </source>
</evidence>
<name>A0A850H174_9SPHN</name>
<dbReference type="Proteomes" id="UP000561438">
    <property type="component" value="Unassembled WGS sequence"/>
</dbReference>
<gene>
    <name evidence="2" type="ORF">HUV48_04980</name>
</gene>
<dbReference type="Pfam" id="PF01726">
    <property type="entry name" value="LexA_DNA_bind"/>
    <property type="match status" value="1"/>
</dbReference>
<comment type="caution">
    <text evidence="2">The sequence shown here is derived from an EMBL/GenBank/DDBJ whole genome shotgun (WGS) entry which is preliminary data.</text>
</comment>
<dbReference type="SUPFAM" id="SSF46785">
    <property type="entry name" value="Winged helix' DNA-binding domain"/>
    <property type="match status" value="1"/>
</dbReference>
<dbReference type="AlphaFoldDB" id="A0A850H174"/>
<evidence type="ECO:0000259" key="1">
    <source>
        <dbReference type="Pfam" id="PF01726"/>
    </source>
</evidence>
<dbReference type="InterPro" id="IPR036388">
    <property type="entry name" value="WH-like_DNA-bd_sf"/>
</dbReference>
<protein>
    <recommendedName>
        <fullName evidence="1">LexA repressor DNA-binding domain-containing protein</fullName>
    </recommendedName>
</protein>
<dbReference type="Gene3D" id="1.10.10.10">
    <property type="entry name" value="Winged helix-like DNA-binding domain superfamily/Winged helix DNA-binding domain"/>
    <property type="match status" value="1"/>
</dbReference>
<keyword evidence="3" id="KW-1185">Reference proteome</keyword>
<dbReference type="GO" id="GO:0004252">
    <property type="term" value="F:serine-type endopeptidase activity"/>
    <property type="evidence" value="ECO:0007669"/>
    <property type="project" value="InterPro"/>
</dbReference>
<organism evidence="2 3">
    <name type="scientific">Qipengyuania atrilutea</name>
    <dbReference type="NCBI Taxonomy" id="2744473"/>
    <lineage>
        <taxon>Bacteria</taxon>
        <taxon>Pseudomonadati</taxon>
        <taxon>Pseudomonadota</taxon>
        <taxon>Alphaproteobacteria</taxon>
        <taxon>Sphingomonadales</taxon>
        <taxon>Erythrobacteraceae</taxon>
        <taxon>Qipengyuania</taxon>
    </lineage>
</organism>
<dbReference type="InterPro" id="IPR036390">
    <property type="entry name" value="WH_DNA-bd_sf"/>
</dbReference>
<feature type="domain" description="LexA repressor DNA-binding" evidence="1">
    <location>
        <begin position="5"/>
        <end position="65"/>
    </location>
</feature>